<protein>
    <submittedName>
        <fullName evidence="2">Uncharacterized protein</fullName>
    </submittedName>
</protein>
<dbReference type="Proteomes" id="UP001367316">
    <property type="component" value="Unassembled WGS sequence"/>
</dbReference>
<dbReference type="EMBL" id="JBBPBF010000030">
    <property type="protein sequence ID" value="KAK7608265.1"/>
    <property type="molecule type" value="Genomic_DNA"/>
</dbReference>
<name>A0ABR1MZ59_9PEZI</name>
<feature type="transmembrane region" description="Helical" evidence="1">
    <location>
        <begin position="119"/>
        <end position="141"/>
    </location>
</feature>
<gene>
    <name evidence="2" type="ORF">JOL62DRAFT_240349</name>
</gene>
<keyword evidence="3" id="KW-1185">Reference proteome</keyword>
<keyword evidence="1" id="KW-0812">Transmembrane</keyword>
<accession>A0ABR1MZ59</accession>
<evidence type="ECO:0000256" key="1">
    <source>
        <dbReference type="SAM" id="Phobius"/>
    </source>
</evidence>
<feature type="transmembrane region" description="Helical" evidence="1">
    <location>
        <begin position="20"/>
        <end position="36"/>
    </location>
</feature>
<feature type="transmembrane region" description="Helical" evidence="1">
    <location>
        <begin position="153"/>
        <end position="173"/>
    </location>
</feature>
<organism evidence="2 3">
    <name type="scientific">Phyllosticta paracitricarpa</name>
    <dbReference type="NCBI Taxonomy" id="2016321"/>
    <lineage>
        <taxon>Eukaryota</taxon>
        <taxon>Fungi</taxon>
        <taxon>Dikarya</taxon>
        <taxon>Ascomycota</taxon>
        <taxon>Pezizomycotina</taxon>
        <taxon>Dothideomycetes</taxon>
        <taxon>Dothideomycetes incertae sedis</taxon>
        <taxon>Botryosphaeriales</taxon>
        <taxon>Phyllostictaceae</taxon>
        <taxon>Phyllosticta</taxon>
    </lineage>
</organism>
<keyword evidence="1" id="KW-0472">Membrane</keyword>
<keyword evidence="1" id="KW-1133">Transmembrane helix</keyword>
<evidence type="ECO:0000313" key="3">
    <source>
        <dbReference type="Proteomes" id="UP001367316"/>
    </source>
</evidence>
<dbReference type="PROSITE" id="PS51257">
    <property type="entry name" value="PROKAR_LIPOPROTEIN"/>
    <property type="match status" value="1"/>
</dbReference>
<evidence type="ECO:0000313" key="2">
    <source>
        <dbReference type="EMBL" id="KAK7608265.1"/>
    </source>
</evidence>
<feature type="transmembrane region" description="Helical" evidence="1">
    <location>
        <begin position="86"/>
        <end position="107"/>
    </location>
</feature>
<feature type="transmembrane region" description="Helical" evidence="1">
    <location>
        <begin position="42"/>
        <end position="66"/>
    </location>
</feature>
<sequence length="183" mass="20893">MEQQLIKQASRVLAPRRLELLFLLSLVVSCSFALVYSQHVDFFLLIFALCFLYSLLLLLLFTMNAIRRWMNRVSLTQRGTCFSSLFTFYLLLRLLLCTVRACVLLEIDGMGWGRTGLGFQTVSVFVVSFGMVCVVGLGLGWVGLLGIRYMDGLVGRGLFSFFPFFPYLSSHWYGQVLQARRQN</sequence>
<comment type="caution">
    <text evidence="2">The sequence shown here is derived from an EMBL/GenBank/DDBJ whole genome shotgun (WGS) entry which is preliminary data.</text>
</comment>
<proteinExistence type="predicted"/>
<reference evidence="2 3" key="1">
    <citation type="submission" date="2024-04" db="EMBL/GenBank/DDBJ databases">
        <title>Phyllosticta paracitricarpa is synonymous to the EU quarantine fungus P. citricarpa based on phylogenomic analyses.</title>
        <authorList>
            <consortium name="Lawrence Berkeley National Laboratory"/>
            <person name="Van ingen-buijs V.A."/>
            <person name="Van westerhoven A.C."/>
            <person name="Haridas S."/>
            <person name="Skiadas P."/>
            <person name="Martin F."/>
            <person name="Groenewald J.Z."/>
            <person name="Crous P.W."/>
            <person name="Seidl M.F."/>
        </authorList>
    </citation>
    <scope>NUCLEOTIDE SEQUENCE [LARGE SCALE GENOMIC DNA]</scope>
    <source>
        <strain evidence="2 3">CBS 141358</strain>
    </source>
</reference>